<evidence type="ECO:0000256" key="1">
    <source>
        <dbReference type="SAM" id="Phobius"/>
    </source>
</evidence>
<keyword evidence="2" id="KW-0732">Signal</keyword>
<keyword evidence="1" id="KW-1133">Transmembrane helix</keyword>
<dbReference type="Proteomes" id="UP001291653">
    <property type="component" value="Unassembled WGS sequence"/>
</dbReference>
<name>A0ABQ5P091_9ACTN</name>
<evidence type="ECO:0000259" key="3">
    <source>
        <dbReference type="Pfam" id="PF12697"/>
    </source>
</evidence>
<evidence type="ECO:0000313" key="4">
    <source>
        <dbReference type="EMBL" id="GLF95858.1"/>
    </source>
</evidence>
<feature type="domain" description="AB hydrolase-1" evidence="3">
    <location>
        <begin position="53"/>
        <end position="272"/>
    </location>
</feature>
<dbReference type="Gene3D" id="3.40.50.1820">
    <property type="entry name" value="alpha/beta hydrolase"/>
    <property type="match status" value="1"/>
</dbReference>
<dbReference type="PANTHER" id="PTHR37017">
    <property type="entry name" value="AB HYDROLASE-1 DOMAIN-CONTAINING PROTEIN-RELATED"/>
    <property type="match status" value="1"/>
</dbReference>
<evidence type="ECO:0000313" key="5">
    <source>
        <dbReference type="Proteomes" id="UP001291653"/>
    </source>
</evidence>
<keyword evidence="1" id="KW-0472">Membrane</keyword>
<comment type="caution">
    <text evidence="4">The sequence shown here is derived from an EMBL/GenBank/DDBJ whole genome shotgun (WGS) entry which is preliminary data.</text>
</comment>
<dbReference type="Pfam" id="PF12697">
    <property type="entry name" value="Abhydrolase_6"/>
    <property type="match status" value="1"/>
</dbReference>
<evidence type="ECO:0000256" key="2">
    <source>
        <dbReference type="SAM" id="SignalP"/>
    </source>
</evidence>
<feature type="signal peptide" evidence="2">
    <location>
        <begin position="1"/>
        <end position="34"/>
    </location>
</feature>
<dbReference type="SUPFAM" id="SSF53474">
    <property type="entry name" value="alpha/beta-Hydrolases"/>
    <property type="match status" value="1"/>
</dbReference>
<sequence length="327" mass="33986">MSRRSRISRAPRTAARIAVLTLTASALATGPAIAAGTTAGATAGTDGGAKPTVVLVHGAFADASGWSGVVERLQHHGYKVVAPANPLRSLSGDSTYIASVLKSIEGPIVLAGHSYGGAVITEAAAGNPNVKALVYVSAFMPDKGETLGALSAKFTGSELQPALKPVPYTDGTTTGQDLYIRDDKFHSVFGADLARAETKVMAVEQRPIAAACFEEKATKAAWRSIPSWFVVSKHDKAIAPDLERFEARRAKSHTVELNSSHVSMMSHPDVVTRLIREAATATAGDRRAELARTGAQAQALVGVGGLAGAALLAGTALVMTGRRHSRD</sequence>
<keyword evidence="4" id="KW-0378">Hydrolase</keyword>
<organism evidence="4 5">
    <name type="scientific">Streptomyces yaizuensis</name>
    <dbReference type="NCBI Taxonomy" id="2989713"/>
    <lineage>
        <taxon>Bacteria</taxon>
        <taxon>Bacillati</taxon>
        <taxon>Actinomycetota</taxon>
        <taxon>Actinomycetes</taxon>
        <taxon>Kitasatosporales</taxon>
        <taxon>Streptomycetaceae</taxon>
        <taxon>Streptomyces</taxon>
    </lineage>
</organism>
<dbReference type="PANTHER" id="PTHR37017:SF11">
    <property type="entry name" value="ESTERASE_LIPASE_THIOESTERASE DOMAIN-CONTAINING PROTEIN"/>
    <property type="match status" value="1"/>
</dbReference>
<dbReference type="RefSeq" id="WP_323447909.1">
    <property type="nucleotide sequence ID" value="NZ_BSBI01000006.1"/>
</dbReference>
<feature type="transmembrane region" description="Helical" evidence="1">
    <location>
        <begin position="299"/>
        <end position="319"/>
    </location>
</feature>
<gene>
    <name evidence="4" type="ORF">SYYSPA8_16195</name>
</gene>
<proteinExistence type="predicted"/>
<reference evidence="4 5" key="1">
    <citation type="submission" date="2022-10" db="EMBL/GenBank/DDBJ databases">
        <title>Draft genome sequence of Streptomyces sp. YSPA8.</title>
        <authorList>
            <person name="Moriuchi R."/>
            <person name="Dohra H."/>
            <person name="Yamamura H."/>
            <person name="Kodani S."/>
        </authorList>
    </citation>
    <scope>NUCLEOTIDE SEQUENCE [LARGE SCALE GENOMIC DNA]</scope>
    <source>
        <strain evidence="4 5">YSPA8</strain>
    </source>
</reference>
<keyword evidence="1" id="KW-0812">Transmembrane</keyword>
<dbReference type="InterPro" id="IPR029058">
    <property type="entry name" value="AB_hydrolase_fold"/>
</dbReference>
<dbReference type="InterPro" id="IPR000073">
    <property type="entry name" value="AB_hydrolase_1"/>
</dbReference>
<feature type="chain" id="PRO_5046653577" evidence="2">
    <location>
        <begin position="35"/>
        <end position="327"/>
    </location>
</feature>
<dbReference type="GO" id="GO:0016787">
    <property type="term" value="F:hydrolase activity"/>
    <property type="evidence" value="ECO:0007669"/>
    <property type="project" value="UniProtKB-KW"/>
</dbReference>
<keyword evidence="5" id="KW-1185">Reference proteome</keyword>
<protein>
    <submittedName>
        <fullName evidence="4">Alpha/beta hydrolase</fullName>
    </submittedName>
</protein>
<dbReference type="InterPro" id="IPR052897">
    <property type="entry name" value="Sec-Metab_Biosynth_Hydrolase"/>
</dbReference>
<dbReference type="EMBL" id="BSBI01000006">
    <property type="protein sequence ID" value="GLF95858.1"/>
    <property type="molecule type" value="Genomic_DNA"/>
</dbReference>
<accession>A0ABQ5P091</accession>